<dbReference type="InterPro" id="IPR008271">
    <property type="entry name" value="Ser/Thr_kinase_AS"/>
</dbReference>
<dbReference type="SUPFAM" id="SSF56112">
    <property type="entry name" value="Protein kinase-like (PK-like)"/>
    <property type="match status" value="1"/>
</dbReference>
<dbReference type="PANTHER" id="PTHR11909">
    <property type="entry name" value="CASEIN KINASE-RELATED"/>
    <property type="match status" value="1"/>
</dbReference>
<evidence type="ECO:0000313" key="3">
    <source>
        <dbReference type="EMBL" id="TKR61319.1"/>
    </source>
</evidence>
<keyword evidence="4" id="KW-1185">Reference proteome</keyword>
<dbReference type="STRING" id="34508.A0A4U5LYI7"/>
<dbReference type="PROSITE" id="PS50011">
    <property type="entry name" value="PROTEIN_KINASE_DOM"/>
    <property type="match status" value="1"/>
</dbReference>
<proteinExistence type="predicted"/>
<dbReference type="OrthoDB" id="5979581at2759"/>
<reference evidence="3 4" key="1">
    <citation type="journal article" date="2015" name="Genome Biol.">
        <title>Comparative genomics of Steinernema reveals deeply conserved gene regulatory networks.</title>
        <authorList>
            <person name="Dillman A.R."/>
            <person name="Macchietto M."/>
            <person name="Porter C.F."/>
            <person name="Rogers A."/>
            <person name="Williams B."/>
            <person name="Antoshechkin I."/>
            <person name="Lee M.M."/>
            <person name="Goodwin Z."/>
            <person name="Lu X."/>
            <person name="Lewis E.E."/>
            <person name="Goodrich-Blair H."/>
            <person name="Stock S.P."/>
            <person name="Adams B.J."/>
            <person name="Sternberg P.W."/>
            <person name="Mortazavi A."/>
        </authorList>
    </citation>
    <scope>NUCLEOTIDE SEQUENCE [LARGE SCALE GENOMIC DNA]</scope>
    <source>
        <strain evidence="3 4">ALL</strain>
    </source>
</reference>
<dbReference type="InterPro" id="IPR000719">
    <property type="entry name" value="Prot_kinase_dom"/>
</dbReference>
<dbReference type="InterPro" id="IPR011009">
    <property type="entry name" value="Kinase-like_dom_sf"/>
</dbReference>
<organism evidence="3 4">
    <name type="scientific">Steinernema carpocapsae</name>
    <name type="common">Entomopathogenic nematode</name>
    <dbReference type="NCBI Taxonomy" id="34508"/>
    <lineage>
        <taxon>Eukaryota</taxon>
        <taxon>Metazoa</taxon>
        <taxon>Ecdysozoa</taxon>
        <taxon>Nematoda</taxon>
        <taxon>Chromadorea</taxon>
        <taxon>Rhabditida</taxon>
        <taxon>Tylenchina</taxon>
        <taxon>Panagrolaimomorpha</taxon>
        <taxon>Strongyloidoidea</taxon>
        <taxon>Steinernematidae</taxon>
        <taxon>Steinernema</taxon>
    </lineage>
</organism>
<reference evidence="3 4" key="2">
    <citation type="journal article" date="2019" name="G3 (Bethesda)">
        <title>Hybrid Assembly of the Genome of the Entomopathogenic Nematode Steinernema carpocapsae Identifies the X-Chromosome.</title>
        <authorList>
            <person name="Serra L."/>
            <person name="Macchietto M."/>
            <person name="Macias-Munoz A."/>
            <person name="McGill C.J."/>
            <person name="Rodriguez I.M."/>
            <person name="Rodriguez B."/>
            <person name="Murad R."/>
            <person name="Mortazavi A."/>
        </authorList>
    </citation>
    <scope>NUCLEOTIDE SEQUENCE [LARGE SCALE GENOMIC DNA]</scope>
    <source>
        <strain evidence="3 4">ALL</strain>
    </source>
</reference>
<accession>A0A4U5LYI7</accession>
<dbReference type="InterPro" id="IPR050235">
    <property type="entry name" value="CK1_Ser-Thr_kinase"/>
</dbReference>
<dbReference type="GO" id="GO:0004674">
    <property type="term" value="F:protein serine/threonine kinase activity"/>
    <property type="evidence" value="ECO:0007669"/>
    <property type="project" value="UniProtKB-EC"/>
</dbReference>
<feature type="domain" description="Protein kinase" evidence="2">
    <location>
        <begin position="16"/>
        <end position="262"/>
    </location>
</feature>
<dbReference type="Proteomes" id="UP000298663">
    <property type="component" value="Unassembled WGS sequence"/>
</dbReference>
<name>A0A4U5LYI7_STECR</name>
<dbReference type="EMBL" id="AZBU02000011">
    <property type="protein sequence ID" value="TKR61319.1"/>
    <property type="molecule type" value="Genomic_DNA"/>
</dbReference>
<comment type="caution">
    <text evidence="3">The sequence shown here is derived from an EMBL/GenBank/DDBJ whole genome shotgun (WGS) entry which is preliminary data.</text>
</comment>
<dbReference type="Gene3D" id="1.10.510.10">
    <property type="entry name" value="Transferase(Phosphotransferase) domain 1"/>
    <property type="match status" value="1"/>
</dbReference>
<gene>
    <name evidence="3" type="ORF">L596_028440</name>
</gene>
<dbReference type="EC" id="2.7.11.1" evidence="1"/>
<protein>
    <recommendedName>
        <fullName evidence="1">non-specific serine/threonine protein kinase</fullName>
        <ecNumber evidence="1">2.7.11.1</ecNumber>
    </recommendedName>
</protein>
<dbReference type="PROSITE" id="PS00108">
    <property type="entry name" value="PROTEIN_KINASE_ST"/>
    <property type="match status" value="1"/>
</dbReference>
<dbReference type="SMART" id="SM00220">
    <property type="entry name" value="S_TKc"/>
    <property type="match status" value="1"/>
</dbReference>
<evidence type="ECO:0000313" key="4">
    <source>
        <dbReference type="Proteomes" id="UP000298663"/>
    </source>
</evidence>
<dbReference type="AlphaFoldDB" id="A0A4U5LYI7"/>
<evidence type="ECO:0000259" key="2">
    <source>
        <dbReference type="PROSITE" id="PS50011"/>
    </source>
</evidence>
<dbReference type="GO" id="GO:0005524">
    <property type="term" value="F:ATP binding"/>
    <property type="evidence" value="ECO:0007669"/>
    <property type="project" value="InterPro"/>
</dbReference>
<dbReference type="Pfam" id="PF00069">
    <property type="entry name" value="Pkinase"/>
    <property type="match status" value="1"/>
</dbReference>
<sequence length="262" mass="29936">MQLIPVDTGTVIADRWEVIRKIGEGACGVVWEVLDRKNPSFHAALKIEARKEDLEMLKMEALVMRRLRKSGHFAKLYDTGTMPKFNYVVMKLLGPSISHLRKRCPQLKFTLSTSVRLTIQMINALKDLHDSGFVHRDVKPGNFVLGGSVSNRNTLFVLDFGLARIVKIKNDTGILVLRAPRNYVRFRGTIRFCSVAVHRNEEPGFSDDMWSVFYTFVEMMTGDLPWRGMDRSQVEECKSSTGRDVMIGCPKDTVIIYKHLRN</sequence>
<evidence type="ECO:0000256" key="1">
    <source>
        <dbReference type="ARBA" id="ARBA00012513"/>
    </source>
</evidence>